<dbReference type="KEGG" id="rmr:Rmar_2854"/>
<reference evidence="3 4" key="1">
    <citation type="journal article" date="2009" name="Stand. Genomic Sci.">
        <title>Complete genome sequence of Rhodothermus marinus type strain (R-10).</title>
        <authorList>
            <person name="Nolan M."/>
            <person name="Tindall B.J."/>
            <person name="Pomrenke H."/>
            <person name="Lapidus A."/>
            <person name="Copeland A."/>
            <person name="Glavina Del Rio T."/>
            <person name="Lucas S."/>
            <person name="Chen F."/>
            <person name="Tice H."/>
            <person name="Cheng J.F."/>
            <person name="Saunders E."/>
            <person name="Han C."/>
            <person name="Bruce D."/>
            <person name="Goodwin L."/>
            <person name="Chain P."/>
            <person name="Pitluck S."/>
            <person name="Ovchinikova G."/>
            <person name="Pati A."/>
            <person name="Ivanova N."/>
            <person name="Mavromatis K."/>
            <person name="Chen A."/>
            <person name="Palaniappan K."/>
            <person name="Land M."/>
            <person name="Hauser L."/>
            <person name="Chang Y.J."/>
            <person name="Jeffries C.D."/>
            <person name="Brettin T."/>
            <person name="Goker M."/>
            <person name="Bristow J."/>
            <person name="Eisen J.A."/>
            <person name="Markowitz V."/>
            <person name="Hugenholtz P."/>
            <person name="Kyrpides N.C."/>
            <person name="Klenk H.P."/>
            <person name="Detter J.C."/>
        </authorList>
    </citation>
    <scope>NUCLEOTIDE SEQUENCE [LARGE SCALE GENOMIC DNA]</scope>
    <source>
        <strain evidence="4">ATCC 43812 / DSM 4252 / R-10</strain>
        <plasmid evidence="3">pRMAR01</plasmid>
    </source>
</reference>
<gene>
    <name evidence="3" type="ordered locus">Rmar_2854</name>
</gene>
<keyword evidence="2" id="KW-0472">Membrane</keyword>
<evidence type="ECO:0000256" key="2">
    <source>
        <dbReference type="SAM" id="Phobius"/>
    </source>
</evidence>
<accession>D0MKQ7</accession>
<evidence type="ECO:0000313" key="3">
    <source>
        <dbReference type="EMBL" id="ACY49721.1"/>
    </source>
</evidence>
<keyword evidence="2" id="KW-1133">Transmembrane helix</keyword>
<name>D0MKQ7_RHOM4</name>
<dbReference type="AlphaFoldDB" id="D0MKQ7"/>
<protein>
    <submittedName>
        <fullName evidence="3">Uncharacterized protein</fullName>
    </submittedName>
</protein>
<dbReference type="HOGENOM" id="CLU_1625783_0_0_10"/>
<proteinExistence type="predicted"/>
<geneLocation type="plasmid" evidence="3 4">
    <name>pRMAR01</name>
</geneLocation>
<keyword evidence="1" id="KW-0175">Coiled coil</keyword>
<feature type="coiled-coil region" evidence="1">
    <location>
        <begin position="51"/>
        <end position="85"/>
    </location>
</feature>
<dbReference type="EMBL" id="CP001808">
    <property type="protein sequence ID" value="ACY49721.1"/>
    <property type="molecule type" value="Genomic_DNA"/>
</dbReference>
<keyword evidence="2" id="KW-0812">Transmembrane</keyword>
<organism evidence="3 4">
    <name type="scientific">Rhodothermus marinus (strain ATCC 43812 / DSM 4252 / R-10)</name>
    <name type="common">Rhodothermus obamensis</name>
    <dbReference type="NCBI Taxonomy" id="518766"/>
    <lineage>
        <taxon>Bacteria</taxon>
        <taxon>Pseudomonadati</taxon>
        <taxon>Rhodothermota</taxon>
        <taxon>Rhodothermia</taxon>
        <taxon>Rhodothermales</taxon>
        <taxon>Rhodothermaceae</taxon>
        <taxon>Rhodothermus</taxon>
    </lineage>
</organism>
<sequence>MSRLRDATLLLTEAQQGVDQVLRGCQHLNDRVADLFEHLHAAANALQEAGFPELKERLDQQKTDLEKLQERQQEALRQFDALRKTLEYLHQSILRLAAGYNSLQLRLQATGEQLQTGFESLMLATSQLTDRIAAIETRQQRSLWTLAAVAGLVLLTLIVVLWP</sequence>
<dbReference type="Proteomes" id="UP000002221">
    <property type="component" value="Plasmid pRMAR01"/>
</dbReference>
<keyword evidence="3" id="KW-0614">Plasmid</keyword>
<evidence type="ECO:0000256" key="1">
    <source>
        <dbReference type="SAM" id="Coils"/>
    </source>
</evidence>
<keyword evidence="4" id="KW-1185">Reference proteome</keyword>
<evidence type="ECO:0000313" key="4">
    <source>
        <dbReference type="Proteomes" id="UP000002221"/>
    </source>
</evidence>
<dbReference type="SUPFAM" id="SSF57997">
    <property type="entry name" value="Tropomyosin"/>
    <property type="match status" value="1"/>
</dbReference>
<feature type="transmembrane region" description="Helical" evidence="2">
    <location>
        <begin position="143"/>
        <end position="162"/>
    </location>
</feature>